<dbReference type="EMBL" id="FNJR01000004">
    <property type="protein sequence ID" value="SDP47737.1"/>
    <property type="molecule type" value="Genomic_DNA"/>
</dbReference>
<sequence length="302" mass="32863">MCVAIRSPLHGVSRSRRRSSERQNSGVTSGTEPGEGWSSRPCWGSGGSRRGTSRVLGVPVGRPVEGSGRPVDRSREEPLRAAPLAYSEREVATREDFRRTALFARGLVGAVVTPVFDECRADSAARIRVGRRDLLVVAGLPGAGKTTLLRSLRGVRPAVVLDSAQLYEALFARFGGGLPRRAYRGIVHPVHYARIVAACLLVPGVVVVHVPATRRAARGSLVALAALSRRSPVLCWLEVPPSAALAGQRTRGRMMTARAFARHVRRARHPRRHLHRLGSLRGWRRVHVLTRTEVTGGVQLIP</sequence>
<dbReference type="Gene3D" id="3.40.50.300">
    <property type="entry name" value="P-loop containing nucleotide triphosphate hydrolases"/>
    <property type="match status" value="1"/>
</dbReference>
<evidence type="ECO:0000256" key="1">
    <source>
        <dbReference type="SAM" id="MobiDB-lite"/>
    </source>
</evidence>
<evidence type="ECO:0000313" key="2">
    <source>
        <dbReference type="EMBL" id="SDP47737.1"/>
    </source>
</evidence>
<dbReference type="InterPro" id="IPR027417">
    <property type="entry name" value="P-loop_NTPase"/>
</dbReference>
<gene>
    <name evidence="2" type="ORF">SAMN04487905_104280</name>
</gene>
<dbReference type="Pfam" id="PF13671">
    <property type="entry name" value="AAA_33"/>
    <property type="match status" value="1"/>
</dbReference>
<dbReference type="SUPFAM" id="SSF52540">
    <property type="entry name" value="P-loop containing nucleoside triphosphate hydrolases"/>
    <property type="match status" value="1"/>
</dbReference>
<dbReference type="Proteomes" id="UP000199497">
    <property type="component" value="Unassembled WGS sequence"/>
</dbReference>
<dbReference type="OrthoDB" id="3523587at2"/>
<name>A0A1H0T0T0_9ACTN</name>
<feature type="compositionally biased region" description="Polar residues" evidence="1">
    <location>
        <begin position="22"/>
        <end position="31"/>
    </location>
</feature>
<organism evidence="2 3">
    <name type="scientific">Actinopolyspora xinjiangensis</name>
    <dbReference type="NCBI Taxonomy" id="405564"/>
    <lineage>
        <taxon>Bacteria</taxon>
        <taxon>Bacillati</taxon>
        <taxon>Actinomycetota</taxon>
        <taxon>Actinomycetes</taxon>
        <taxon>Actinopolysporales</taxon>
        <taxon>Actinopolysporaceae</taxon>
        <taxon>Actinopolyspora</taxon>
    </lineage>
</organism>
<reference evidence="3" key="1">
    <citation type="submission" date="2016-10" db="EMBL/GenBank/DDBJ databases">
        <authorList>
            <person name="Varghese N."/>
            <person name="Submissions S."/>
        </authorList>
    </citation>
    <scope>NUCLEOTIDE SEQUENCE [LARGE SCALE GENOMIC DNA]</scope>
    <source>
        <strain evidence="3">DSM 46732</strain>
    </source>
</reference>
<protein>
    <submittedName>
        <fullName evidence="2">AAA domain-containing protein</fullName>
    </submittedName>
</protein>
<proteinExistence type="predicted"/>
<feature type="region of interest" description="Disordered" evidence="1">
    <location>
        <begin position="1"/>
        <end position="76"/>
    </location>
</feature>
<accession>A0A1H0T0T0</accession>
<evidence type="ECO:0000313" key="3">
    <source>
        <dbReference type="Proteomes" id="UP000199497"/>
    </source>
</evidence>
<dbReference type="STRING" id="405564.SAMN04487905_104280"/>
<dbReference type="AlphaFoldDB" id="A0A1H0T0T0"/>
<keyword evidence="3" id="KW-1185">Reference proteome</keyword>